<dbReference type="Proteomes" id="UP001251528">
    <property type="component" value="Unassembled WGS sequence"/>
</dbReference>
<dbReference type="Pfam" id="PF26571">
    <property type="entry name" value="VldE"/>
    <property type="match status" value="1"/>
</dbReference>
<feature type="signal peptide" evidence="1">
    <location>
        <begin position="1"/>
        <end position="15"/>
    </location>
</feature>
<dbReference type="InterPro" id="IPR058593">
    <property type="entry name" value="ARB_07466-like_C"/>
</dbReference>
<evidence type="ECO:0000313" key="4">
    <source>
        <dbReference type="Proteomes" id="UP001251528"/>
    </source>
</evidence>
<comment type="caution">
    <text evidence="3">The sequence shown here is derived from an EMBL/GenBank/DDBJ whole genome shotgun (WGS) entry which is preliminary data.</text>
</comment>
<keyword evidence="1" id="KW-0732">Signal</keyword>
<proteinExistence type="predicted"/>
<gene>
    <name evidence="3" type="ORF">QQS21_009616</name>
</gene>
<accession>A0AAJ0CL12</accession>
<keyword evidence="4" id="KW-1185">Reference proteome</keyword>
<dbReference type="AlphaFoldDB" id="A0AAJ0CL12"/>
<protein>
    <recommendedName>
        <fullName evidence="2">ARB-07466-like C-terminal domain-containing protein</fullName>
    </recommendedName>
</protein>
<organism evidence="3 4">
    <name type="scientific">Conoideocrella luteorostrata</name>
    <dbReference type="NCBI Taxonomy" id="1105319"/>
    <lineage>
        <taxon>Eukaryota</taxon>
        <taxon>Fungi</taxon>
        <taxon>Dikarya</taxon>
        <taxon>Ascomycota</taxon>
        <taxon>Pezizomycotina</taxon>
        <taxon>Sordariomycetes</taxon>
        <taxon>Hypocreomycetidae</taxon>
        <taxon>Hypocreales</taxon>
        <taxon>Clavicipitaceae</taxon>
        <taxon>Conoideocrella</taxon>
    </lineage>
</organism>
<name>A0AAJ0CL12_9HYPO</name>
<feature type="chain" id="PRO_5042469194" description="ARB-07466-like C-terminal domain-containing protein" evidence="1">
    <location>
        <begin position="16"/>
        <end position="240"/>
    </location>
</feature>
<feature type="domain" description="ARB-07466-like C-terminal" evidence="2">
    <location>
        <begin position="118"/>
        <end position="231"/>
    </location>
</feature>
<evidence type="ECO:0000256" key="1">
    <source>
        <dbReference type="SAM" id="SignalP"/>
    </source>
</evidence>
<reference evidence="3" key="1">
    <citation type="submission" date="2023-06" db="EMBL/GenBank/DDBJ databases">
        <title>Conoideocrella luteorostrata (Hypocreales: Clavicipitaceae), a potential biocontrol fungus for elongate hemlock scale in United States Christmas tree production areas.</title>
        <authorList>
            <person name="Barrett H."/>
            <person name="Lovett B."/>
            <person name="Macias A.M."/>
            <person name="Stajich J.E."/>
            <person name="Kasson M.T."/>
        </authorList>
    </citation>
    <scope>NUCLEOTIDE SEQUENCE</scope>
    <source>
        <strain evidence="3">ARSEF 14590</strain>
    </source>
</reference>
<evidence type="ECO:0000259" key="2">
    <source>
        <dbReference type="Pfam" id="PF26571"/>
    </source>
</evidence>
<evidence type="ECO:0000313" key="3">
    <source>
        <dbReference type="EMBL" id="KAK2592686.1"/>
    </source>
</evidence>
<dbReference type="EMBL" id="JASWJB010000252">
    <property type="protein sequence ID" value="KAK2592686.1"/>
    <property type="molecule type" value="Genomic_DNA"/>
</dbReference>
<sequence length="240" mass="25215">MLLHLLHLLAATALAAPNEPCYGPSSQAGVCTTDASCSKAGGTSISGACPADPASIKCCLKPKCSFGADGRGNCRWQSDCAGQSSPNPLCPGPNQMKCCDNTAVGFGGYKAPAIPAVGACKASAVAGAKKVVAAFPGRVREIGCVRNCKCPGSSDHCCGLAIDFMCSDGGGVPTLSGKEIAEWVMRNRSALKLKYVIWGQKIWHPITDKTEKAWTSWRTMENRGDVTQNHWDHVHVSFNA</sequence>